<comment type="caution">
    <text evidence="1">The sequence shown here is derived from an EMBL/GenBank/DDBJ whole genome shotgun (WGS) entry which is preliminary data.</text>
</comment>
<dbReference type="AlphaFoldDB" id="A0A246GFG3"/>
<proteinExistence type="predicted"/>
<dbReference type="Proteomes" id="UP000197768">
    <property type="component" value="Unassembled WGS sequence"/>
</dbReference>
<dbReference type="EMBL" id="MTCZ01000225">
    <property type="protein sequence ID" value="OWP82870.1"/>
    <property type="molecule type" value="Genomic_DNA"/>
</dbReference>
<accession>A0A246GFG3</accession>
<dbReference type="RefSeq" id="WP_165764938.1">
    <property type="nucleotide sequence ID" value="NZ_MTCZ01000225.1"/>
</dbReference>
<feature type="non-terminal residue" evidence="1">
    <location>
        <position position="1"/>
    </location>
</feature>
<evidence type="ECO:0000313" key="2">
    <source>
        <dbReference type="Proteomes" id="UP000197768"/>
    </source>
</evidence>
<reference evidence="1 2" key="1">
    <citation type="journal article" date="2017" name="Infect. Genet. Evol.">
        <title>Comparative genome analysis of fish pathogen Flavobacterium columnare reveals extensive sequence diversity within the species.</title>
        <authorList>
            <person name="Kayansamruaj P."/>
            <person name="Dong H.T."/>
            <person name="Hirono I."/>
            <person name="Kondo H."/>
            <person name="Senapin S."/>
            <person name="Rodkhum C."/>
        </authorList>
    </citation>
    <scope>NUCLEOTIDE SEQUENCE [LARGE SCALE GENOMIC DNA]</scope>
    <source>
        <strain evidence="1 2">1215</strain>
    </source>
</reference>
<organism evidence="1 2">
    <name type="scientific">Flavobacterium davisii</name>
    <dbReference type="NCBI Taxonomy" id="2906077"/>
    <lineage>
        <taxon>Bacteria</taxon>
        <taxon>Pseudomonadati</taxon>
        <taxon>Bacteroidota</taxon>
        <taxon>Flavobacteriia</taxon>
        <taxon>Flavobacteriales</taxon>
        <taxon>Flavobacteriaceae</taxon>
        <taxon>Flavobacterium</taxon>
    </lineage>
</organism>
<protein>
    <submittedName>
        <fullName evidence="1">Uncharacterized protein</fullName>
    </submittedName>
</protein>
<name>A0A246GFG3_9FLAO</name>
<evidence type="ECO:0000313" key="1">
    <source>
        <dbReference type="EMBL" id="OWP82870.1"/>
    </source>
</evidence>
<sequence length="266" mass="31634">PDNNGLFISKNEFFITNFYALPEIIDYQKELPNYNQIEENPIRVKDEVEGIEIEISRWKEIKDLASKRDRNIKLTIERNKYLFNDNNESLVWLQKNDTYFLESLVKIFGYVKDKQLLEFVFNNQKFINNSNLEDISSLLWHKTCDGKLVFHKETLELINNKPNKKEYFNFLNNEYLRFIDTCELSISQKAEIIANILNFIALNTNDYDSFYNMGFFAQNFDGGRKTEGKYSKEFIKHNFYNLKDFKKQWEDAKVDGDGVAYPGNFE</sequence>
<gene>
    <name evidence="1" type="ORF">BWK59_13565</name>
</gene>